<dbReference type="OrthoDB" id="6932284at2"/>
<evidence type="ECO:0000313" key="2">
    <source>
        <dbReference type="Proteomes" id="UP000182332"/>
    </source>
</evidence>
<evidence type="ECO:0000313" key="1">
    <source>
        <dbReference type="EMBL" id="SES77089.1"/>
    </source>
</evidence>
<accession>A0A1H9Z6M6</accession>
<dbReference type="RefSeq" id="WP_074884116.1">
    <property type="nucleotide sequence ID" value="NZ_FOHW01000002.1"/>
</dbReference>
<dbReference type="EMBL" id="FOHW01000002">
    <property type="protein sequence ID" value="SES77089.1"/>
    <property type="molecule type" value="Genomic_DNA"/>
</dbReference>
<dbReference type="Proteomes" id="UP000182332">
    <property type="component" value="Unassembled WGS sequence"/>
</dbReference>
<sequence>MIGNLSKVQERLSVYMAAPYKRFEASSGLSTEEQAVKQKVRQYWADESLSNIKKLQGFNLDIAGFDPTRTNNKQLREIGAVLAERGLIDEGLVDAMSSINIEFDADGKEINMEREVNAYAFFEKELGALHDLMTQENDVAKGGLVELKTVMSVVMALAEYANTPRERSLVNIRA</sequence>
<reference evidence="1 2" key="1">
    <citation type="submission" date="2016-10" db="EMBL/GenBank/DDBJ databases">
        <authorList>
            <person name="de Groot N.N."/>
        </authorList>
    </citation>
    <scope>NUCLEOTIDE SEQUENCE [LARGE SCALE GENOMIC DNA]</scope>
    <source>
        <strain evidence="1 2">DSM 11363</strain>
    </source>
</reference>
<organism evidence="1 2">
    <name type="scientific">Pseudomonas graminis</name>
    <dbReference type="NCBI Taxonomy" id="158627"/>
    <lineage>
        <taxon>Bacteria</taxon>
        <taxon>Pseudomonadati</taxon>
        <taxon>Pseudomonadota</taxon>
        <taxon>Gammaproteobacteria</taxon>
        <taxon>Pseudomonadales</taxon>
        <taxon>Pseudomonadaceae</taxon>
        <taxon>Pseudomonas</taxon>
    </lineage>
</organism>
<name>A0A1H9Z6M6_9PSED</name>
<proteinExistence type="predicted"/>
<gene>
    <name evidence="1" type="ORF">SAMN05216197_10292</name>
</gene>
<protein>
    <submittedName>
        <fullName evidence="1">Uncharacterized protein</fullName>
    </submittedName>
</protein>
<dbReference type="AlphaFoldDB" id="A0A1H9Z6M6"/>